<name>A0A1H2Y400_9PROT</name>
<organism evidence="1 2">
    <name type="scientific">Nitrosomonas communis</name>
    <dbReference type="NCBI Taxonomy" id="44574"/>
    <lineage>
        <taxon>Bacteria</taxon>
        <taxon>Pseudomonadati</taxon>
        <taxon>Pseudomonadota</taxon>
        <taxon>Betaproteobacteria</taxon>
        <taxon>Nitrosomonadales</taxon>
        <taxon>Nitrosomonadaceae</taxon>
        <taxon>Nitrosomonas</taxon>
    </lineage>
</organism>
<proteinExistence type="predicted"/>
<evidence type="ECO:0000313" key="2">
    <source>
        <dbReference type="Proteomes" id="UP000183454"/>
    </source>
</evidence>
<reference evidence="1 2" key="1">
    <citation type="submission" date="2016-10" db="EMBL/GenBank/DDBJ databases">
        <authorList>
            <person name="de Groot N.N."/>
        </authorList>
    </citation>
    <scope>NUCLEOTIDE SEQUENCE [LARGE SCALE GENOMIC DNA]</scope>
    <source>
        <strain evidence="1 2">Nm110</strain>
    </source>
</reference>
<dbReference type="EMBL" id="FNNH01000046">
    <property type="protein sequence ID" value="SDW99404.1"/>
    <property type="molecule type" value="Genomic_DNA"/>
</dbReference>
<accession>A0A1H2Y400</accession>
<protein>
    <submittedName>
        <fullName evidence="1">Uncharacterized protein</fullName>
    </submittedName>
</protein>
<dbReference type="AlphaFoldDB" id="A0A1H2Y400"/>
<evidence type="ECO:0000313" key="1">
    <source>
        <dbReference type="EMBL" id="SDW99404.1"/>
    </source>
</evidence>
<sequence length="96" mass="10399">MSLPVQEITKYPLSDPVVLPELSNHTYQEIAQNFANLDERALSVEDEITASIFGKIKLALIIGRIISQIGGLKRILNGTATPASYMITVCVLGAVD</sequence>
<dbReference type="RefSeq" id="WP_074667769.1">
    <property type="nucleotide sequence ID" value="NZ_FNNH01000046.1"/>
</dbReference>
<gene>
    <name evidence="1" type="ORF">SAMN05421882_10465</name>
</gene>
<dbReference type="Proteomes" id="UP000183454">
    <property type="component" value="Unassembled WGS sequence"/>
</dbReference>